<proteinExistence type="predicted"/>
<organism evidence="2 3">
    <name type="scientific">Pedobacter cryoconitis</name>
    <dbReference type="NCBI Taxonomy" id="188932"/>
    <lineage>
        <taxon>Bacteria</taxon>
        <taxon>Pseudomonadati</taxon>
        <taxon>Bacteroidota</taxon>
        <taxon>Sphingobacteriia</taxon>
        <taxon>Sphingobacteriales</taxon>
        <taxon>Sphingobacteriaceae</taxon>
        <taxon>Pedobacter</taxon>
    </lineage>
</organism>
<name>A0A7W9DYC6_9SPHI</name>
<dbReference type="RefSeq" id="WP_183879406.1">
    <property type="nucleotide sequence ID" value="NZ_JACHCE010000001.1"/>
</dbReference>
<feature type="domain" description="AB hydrolase-1" evidence="1">
    <location>
        <begin position="61"/>
        <end position="292"/>
    </location>
</feature>
<dbReference type="PANTHER" id="PTHR43798:SF5">
    <property type="entry name" value="MONOACYLGLYCEROL LIPASE ABHD6"/>
    <property type="match status" value="1"/>
</dbReference>
<dbReference type="GO" id="GO:0016020">
    <property type="term" value="C:membrane"/>
    <property type="evidence" value="ECO:0007669"/>
    <property type="project" value="TreeGrafter"/>
</dbReference>
<comment type="caution">
    <text evidence="2">The sequence shown here is derived from an EMBL/GenBank/DDBJ whole genome shotgun (WGS) entry which is preliminary data.</text>
</comment>
<accession>A0A7W9DYC6</accession>
<evidence type="ECO:0000313" key="2">
    <source>
        <dbReference type="EMBL" id="MBB5635079.1"/>
    </source>
</evidence>
<dbReference type="SUPFAM" id="SSF53474">
    <property type="entry name" value="alpha/beta-Hydrolases"/>
    <property type="match status" value="1"/>
</dbReference>
<dbReference type="Proteomes" id="UP000537204">
    <property type="component" value="Unassembled WGS sequence"/>
</dbReference>
<dbReference type="GO" id="GO:0047372">
    <property type="term" value="F:monoacylglycerol lipase activity"/>
    <property type="evidence" value="ECO:0007669"/>
    <property type="project" value="TreeGrafter"/>
</dbReference>
<sequence>MKRINLILSIVLSLINFGDIQAQQKNKTVLIDYHQNAPTKFIEAGGTKYAYRSFGNNTGIPLLLLQHFTGTLDNWDPAITNGLARHFQVILFDNKGIGASQGQTPDNIEAMAQDAISFIKALGLKKVNILGFSMGGFIAQQLILDEPALVNKLILAGTGPKGGTGIADIITPLTASSKLGDNDQKLFLFYTHTSASRKMGQQALNRIYKRKKNRDRETTGPAIQAQLKSILSWGQPDAEALNNLKKIKLPVLVVNGSHDIVVPTINSYVLFQNLVNARLSLYPDSGHGSIFQFPELFLNEAVSFLQNN</sequence>
<dbReference type="Gene3D" id="3.40.50.1820">
    <property type="entry name" value="alpha/beta hydrolase"/>
    <property type="match status" value="1"/>
</dbReference>
<dbReference type="Pfam" id="PF00561">
    <property type="entry name" value="Abhydrolase_1"/>
    <property type="match status" value="1"/>
</dbReference>
<dbReference type="AlphaFoldDB" id="A0A7W9DYC6"/>
<dbReference type="InterPro" id="IPR029058">
    <property type="entry name" value="AB_hydrolase_fold"/>
</dbReference>
<reference evidence="2 3" key="1">
    <citation type="submission" date="2020-08" db="EMBL/GenBank/DDBJ databases">
        <title>Genomic Encyclopedia of Type Strains, Phase IV (KMG-V): Genome sequencing to study the core and pangenomes of soil and plant-associated prokaryotes.</title>
        <authorList>
            <person name="Whitman W."/>
        </authorList>
    </citation>
    <scope>NUCLEOTIDE SEQUENCE [LARGE SCALE GENOMIC DNA]</scope>
    <source>
        <strain evidence="2 3">S3M1</strain>
    </source>
</reference>
<dbReference type="PRINTS" id="PR00111">
    <property type="entry name" value="ABHYDROLASE"/>
</dbReference>
<protein>
    <submittedName>
        <fullName evidence="2">Pimeloyl-ACP methyl ester carboxylesterase</fullName>
    </submittedName>
</protein>
<dbReference type="PANTHER" id="PTHR43798">
    <property type="entry name" value="MONOACYLGLYCEROL LIPASE"/>
    <property type="match status" value="1"/>
</dbReference>
<gene>
    <name evidence="2" type="ORF">HDE68_000964</name>
</gene>
<dbReference type="InterPro" id="IPR000073">
    <property type="entry name" value="AB_hydrolase_1"/>
</dbReference>
<evidence type="ECO:0000259" key="1">
    <source>
        <dbReference type="Pfam" id="PF00561"/>
    </source>
</evidence>
<dbReference type="EMBL" id="JACHCE010000001">
    <property type="protein sequence ID" value="MBB5635079.1"/>
    <property type="molecule type" value="Genomic_DNA"/>
</dbReference>
<evidence type="ECO:0000313" key="3">
    <source>
        <dbReference type="Proteomes" id="UP000537204"/>
    </source>
</evidence>
<dbReference type="InterPro" id="IPR050266">
    <property type="entry name" value="AB_hydrolase_sf"/>
</dbReference>
<dbReference type="GO" id="GO:0046464">
    <property type="term" value="P:acylglycerol catabolic process"/>
    <property type="evidence" value="ECO:0007669"/>
    <property type="project" value="TreeGrafter"/>
</dbReference>